<comment type="caution">
    <text evidence="1">The sequence shown here is derived from an EMBL/GenBank/DDBJ whole genome shotgun (WGS) entry which is preliminary data.</text>
</comment>
<dbReference type="EMBL" id="JBBWRZ010000014">
    <property type="protein sequence ID" value="KAK8223292.1"/>
    <property type="molecule type" value="Genomic_DNA"/>
</dbReference>
<accession>A0ABR1Y9F0</accession>
<dbReference type="Proteomes" id="UP001492380">
    <property type="component" value="Unassembled WGS sequence"/>
</dbReference>
<proteinExistence type="predicted"/>
<evidence type="ECO:0000313" key="2">
    <source>
        <dbReference type="Proteomes" id="UP001492380"/>
    </source>
</evidence>
<name>A0ABR1Y9F0_9PEZI</name>
<sequence>MGVWSKIGRRRHDTRVIQGSRRGSVESGSMLPPSLALNDAPFAQYSTPRARFQILCSSRSHPADNHIYGLCGSETFKMRLHASLMQLPRELRDHVWEFCLTSPSRLPELIDPNDYIRGTSMNDDTVSYPTPNISIVGVKLLQVNRAVNAEVRATIRRLHAQNFINSKLNILIRNEKFFRLDWLLLPVNSLHFDTLEVDFRFTGQPSWHGTNDLLPHVPDQSFFQVFHPEANPKILYCLATILRRFLKWGPGFQGPVEPADLPRKRSVRRLSLNVISPSVPPDRFRKRCDLTIPRRLRNTREAWKAYYTGMVHPKAVMLEFEMLIWRALIAPRKMSCTSYVYDCVETIDLRLDGQVLKTWSIRNLTGQLFQAAFLQNRLRVLDHNCALPVEDRFGSFVDPERLKMLEKSEKKGKDVEYRRRESRWWVAEFGSWERERLERDEATSLQLVLGRPASAQN</sequence>
<evidence type="ECO:0000313" key="1">
    <source>
        <dbReference type="EMBL" id="KAK8223292.1"/>
    </source>
</evidence>
<protein>
    <submittedName>
        <fullName evidence="1">Uncharacterized protein</fullName>
    </submittedName>
</protein>
<gene>
    <name evidence="1" type="ORF">HDK90DRAFT_116666</name>
</gene>
<organism evidence="1 2">
    <name type="scientific">Phyllosticta capitalensis</name>
    <dbReference type="NCBI Taxonomy" id="121624"/>
    <lineage>
        <taxon>Eukaryota</taxon>
        <taxon>Fungi</taxon>
        <taxon>Dikarya</taxon>
        <taxon>Ascomycota</taxon>
        <taxon>Pezizomycotina</taxon>
        <taxon>Dothideomycetes</taxon>
        <taxon>Dothideomycetes incertae sedis</taxon>
        <taxon>Botryosphaeriales</taxon>
        <taxon>Phyllostictaceae</taxon>
        <taxon>Phyllosticta</taxon>
    </lineage>
</organism>
<keyword evidence="2" id="KW-1185">Reference proteome</keyword>
<reference evidence="1 2" key="1">
    <citation type="submission" date="2024-04" db="EMBL/GenBank/DDBJ databases">
        <title>Phyllosticta paracitricarpa is synonymous to the EU quarantine fungus P. citricarpa based on phylogenomic analyses.</title>
        <authorList>
            <consortium name="Lawrence Berkeley National Laboratory"/>
            <person name="Van Ingen-Buijs V.A."/>
            <person name="Van Westerhoven A.C."/>
            <person name="Haridas S."/>
            <person name="Skiadas P."/>
            <person name="Martin F."/>
            <person name="Groenewald J.Z."/>
            <person name="Crous P.W."/>
            <person name="Seidl M.F."/>
        </authorList>
    </citation>
    <scope>NUCLEOTIDE SEQUENCE [LARGE SCALE GENOMIC DNA]</scope>
    <source>
        <strain evidence="1 2">CBS 123374</strain>
    </source>
</reference>